<protein>
    <recommendedName>
        <fullName evidence="5">MACPF domain-containing protein</fullName>
    </recommendedName>
</protein>
<dbReference type="Proteomes" id="UP000729357">
    <property type="component" value="Unassembled WGS sequence"/>
</dbReference>
<name>A0A9P8EQ48_AURME</name>
<dbReference type="EMBL" id="JAHFXF010000114">
    <property type="protein sequence ID" value="KAG9696010.1"/>
    <property type="molecule type" value="Genomic_DNA"/>
</dbReference>
<organism evidence="1 4">
    <name type="scientific">Aureobasidium melanogenum</name>
    <name type="common">Aureobasidium pullulans var. melanogenum</name>
    <dbReference type="NCBI Taxonomy" id="46634"/>
    <lineage>
        <taxon>Eukaryota</taxon>
        <taxon>Fungi</taxon>
        <taxon>Dikarya</taxon>
        <taxon>Ascomycota</taxon>
        <taxon>Pezizomycotina</taxon>
        <taxon>Dothideomycetes</taxon>
        <taxon>Dothideomycetidae</taxon>
        <taxon>Dothideales</taxon>
        <taxon>Saccotheciaceae</taxon>
        <taxon>Aureobasidium</taxon>
    </lineage>
</organism>
<proteinExistence type="predicted"/>
<evidence type="ECO:0000313" key="1">
    <source>
        <dbReference type="EMBL" id="KAG9696010.1"/>
    </source>
</evidence>
<dbReference type="PROSITE" id="PS00018">
    <property type="entry name" value="EF_HAND_1"/>
    <property type="match status" value="1"/>
</dbReference>
<evidence type="ECO:0000313" key="2">
    <source>
        <dbReference type="EMBL" id="KAG9986280.1"/>
    </source>
</evidence>
<accession>A0A9P8EQ48</accession>
<keyword evidence="3" id="KW-1185">Reference proteome</keyword>
<evidence type="ECO:0008006" key="5">
    <source>
        <dbReference type="Google" id="ProtNLM"/>
    </source>
</evidence>
<reference evidence="1" key="2">
    <citation type="submission" date="2021-08" db="EMBL/GenBank/DDBJ databases">
        <authorList>
            <person name="Gostincar C."/>
            <person name="Sun X."/>
            <person name="Song Z."/>
            <person name="Gunde-Cimerman N."/>
        </authorList>
    </citation>
    <scope>NUCLEOTIDE SEQUENCE</scope>
    <source>
        <strain evidence="2">EXF-9298</strain>
        <strain evidence="1">EXF-9911</strain>
    </source>
</reference>
<feature type="non-terminal residue" evidence="1">
    <location>
        <position position="502"/>
    </location>
</feature>
<sequence length="502" mass="56821">MDGAPLTQLFENGSIPWTSSSMEIGSGYDARTQQIKRSPFEKLPQSSSAASEQQSTRVHLTYKCFRKVEDLETYMSNVTSASIGFAGIAAFKAAASTMSNAACNETNMTIIIRCTITLVPDEHYGDDLQLTQEAEDCLNAWQLPFRQSNSDRFLEQYGQYCVTGYTRQASFFSTSTFKTNSSEKLNQFAGHLGADFEYSNIQATAATNHIQRMSQGFEETSSSHEIFVTGLNRTSIQKSFADPRDVLTAWNTFLEDYVAQPTVAHLQHYANLNVGNRVRRPDAPTPVSFLPIELVRKSVLLGIVARSSPMVGVREQQNAVNELRKELLDHDHGGKINEDDLSNVSAKIEERITWIGPESLWSKRQKLVERIDALCAAGHYWPLNQWTNTKMQSEWKTGLTSEDVHPDIRHEVAETMHPFNVKWRPGTQTQSLIFDQPSRFIIGAKLCSYWPHGTGGWWRLTNGGLLQHKLTVGVETHESRGCDWKLYVYSVDNELYRREWRP</sequence>
<evidence type="ECO:0000313" key="4">
    <source>
        <dbReference type="Proteomes" id="UP000779574"/>
    </source>
</evidence>
<reference evidence="1" key="1">
    <citation type="journal article" date="2021" name="J Fungi (Basel)">
        <title>Virulence traits and population genomics of the black yeast Aureobasidium melanogenum.</title>
        <authorList>
            <person name="Cernosa A."/>
            <person name="Sun X."/>
            <person name="Gostincar C."/>
            <person name="Fang C."/>
            <person name="Gunde-Cimerman N."/>
            <person name="Song Z."/>
        </authorList>
    </citation>
    <scope>NUCLEOTIDE SEQUENCE</scope>
    <source>
        <strain evidence="2">EXF-9298</strain>
        <strain evidence="1">EXF-9911</strain>
    </source>
</reference>
<gene>
    <name evidence="1" type="ORF">KCU76_g4054</name>
    <name evidence="2" type="ORF">KCU98_g4142</name>
</gene>
<evidence type="ECO:0000313" key="3">
    <source>
        <dbReference type="Proteomes" id="UP000729357"/>
    </source>
</evidence>
<dbReference type="EMBL" id="JAHFXS010000320">
    <property type="protein sequence ID" value="KAG9986280.1"/>
    <property type="molecule type" value="Genomic_DNA"/>
</dbReference>
<dbReference type="OrthoDB" id="3665329at2759"/>
<comment type="caution">
    <text evidence="1">The sequence shown here is derived from an EMBL/GenBank/DDBJ whole genome shotgun (WGS) entry which is preliminary data.</text>
</comment>
<dbReference type="AlphaFoldDB" id="A0A9P8EQ48"/>
<dbReference type="Proteomes" id="UP000779574">
    <property type="component" value="Unassembled WGS sequence"/>
</dbReference>
<dbReference type="InterPro" id="IPR018247">
    <property type="entry name" value="EF_Hand_1_Ca_BS"/>
</dbReference>